<evidence type="ECO:0000256" key="4">
    <source>
        <dbReference type="ARBA" id="ARBA00022723"/>
    </source>
</evidence>
<evidence type="ECO:0000256" key="9">
    <source>
        <dbReference type="ARBA" id="ARBA00023033"/>
    </source>
</evidence>
<evidence type="ECO:0000259" key="17">
    <source>
        <dbReference type="Pfam" id="PF03443"/>
    </source>
</evidence>
<dbReference type="PANTHER" id="PTHR33353:SF10">
    <property type="entry name" value="ENDO-BETA-1,4-GLUCANASE D"/>
    <property type="match status" value="1"/>
</dbReference>
<evidence type="ECO:0000256" key="10">
    <source>
        <dbReference type="ARBA" id="ARBA00023157"/>
    </source>
</evidence>
<keyword evidence="10" id="KW-1015">Disulfide bond</keyword>
<comment type="catalytic activity">
    <reaction evidence="14">
        <text>[(1-&gt;4)-beta-D-glucosyl]n+m + reduced acceptor + O2 = 4-dehydro-beta-D-glucosyl-[(1-&gt;4)-beta-D-glucosyl]n-1 + [(1-&gt;4)-beta-D-glucosyl]m + acceptor + H2O.</text>
        <dbReference type="EC" id="1.14.99.56"/>
    </reaction>
</comment>
<dbReference type="EMBL" id="SNSC02000009">
    <property type="protein sequence ID" value="TID21446.1"/>
    <property type="molecule type" value="Genomic_DNA"/>
</dbReference>
<name>A0A4Z1P9R8_9PEZI</name>
<keyword evidence="7" id="KW-0560">Oxidoreductase</keyword>
<dbReference type="InterPro" id="IPR049892">
    <property type="entry name" value="AA9"/>
</dbReference>
<evidence type="ECO:0000256" key="1">
    <source>
        <dbReference type="ARBA" id="ARBA00001973"/>
    </source>
</evidence>
<dbReference type="InterPro" id="IPR005103">
    <property type="entry name" value="AA9_LPMO"/>
</dbReference>
<keyword evidence="5 16" id="KW-0732">Signal</keyword>
<evidence type="ECO:0000256" key="16">
    <source>
        <dbReference type="SAM" id="SignalP"/>
    </source>
</evidence>
<sequence>MFSLVTQLALALAPSFCLAHYTLGITTISTNTSAEWQYVRMTENHYNSAPLEDPSLPAIRCFEDPSLPKTSVATMAAGSNIAFKASNTIGHPGPILFYMAKAPEDTDISTWKADGEVWFKIYEKGATVDSTGVHFQTGMDSINATIPANVPAGDYLVRAEHIGLHKMKKPQFYIGCAQVRVTGGGSGTPGPLVAFPGAYEMDNAGISFNLYGSPVIPYPIPGPAVWKG</sequence>
<dbReference type="STRING" id="86259.A0A4Z1P9R8"/>
<evidence type="ECO:0000313" key="19">
    <source>
        <dbReference type="Proteomes" id="UP000298493"/>
    </source>
</evidence>
<dbReference type="GO" id="GO:0004497">
    <property type="term" value="F:monooxygenase activity"/>
    <property type="evidence" value="ECO:0007669"/>
    <property type="project" value="UniProtKB-KW"/>
</dbReference>
<keyword evidence="11" id="KW-0119">Carbohydrate metabolism</keyword>
<evidence type="ECO:0000256" key="14">
    <source>
        <dbReference type="ARBA" id="ARBA00045077"/>
    </source>
</evidence>
<evidence type="ECO:0000256" key="3">
    <source>
        <dbReference type="ARBA" id="ARBA00022525"/>
    </source>
</evidence>
<accession>A0A4Z1P9R8</accession>
<evidence type="ECO:0000256" key="2">
    <source>
        <dbReference type="ARBA" id="ARBA00004613"/>
    </source>
</evidence>
<comment type="subcellular location">
    <subcellularLocation>
        <location evidence="2">Secreted</location>
    </subcellularLocation>
</comment>
<evidence type="ECO:0000256" key="6">
    <source>
        <dbReference type="ARBA" id="ARBA00023001"/>
    </source>
</evidence>
<proteinExistence type="inferred from homology"/>
<keyword evidence="8" id="KW-0186">Copper</keyword>
<comment type="caution">
    <text evidence="18">The sequence shown here is derived from an EMBL/GenBank/DDBJ whole genome shotgun (WGS) entry which is preliminary data.</text>
</comment>
<dbReference type="AlphaFoldDB" id="A0A4Z1P9R8"/>
<dbReference type="Pfam" id="PF03443">
    <property type="entry name" value="AA9"/>
    <property type="match status" value="1"/>
</dbReference>
<feature type="signal peptide" evidence="16">
    <location>
        <begin position="1"/>
        <end position="19"/>
    </location>
</feature>
<keyword evidence="4" id="KW-0479">Metal-binding</keyword>
<keyword evidence="9 18" id="KW-0503">Monooxygenase</keyword>
<keyword evidence="6" id="KW-0136">Cellulose degradation</keyword>
<evidence type="ECO:0000256" key="8">
    <source>
        <dbReference type="ARBA" id="ARBA00023008"/>
    </source>
</evidence>
<evidence type="ECO:0000256" key="15">
    <source>
        <dbReference type="ARBA" id="ARBA00047174"/>
    </source>
</evidence>
<dbReference type="GO" id="GO:0005576">
    <property type="term" value="C:extracellular region"/>
    <property type="evidence" value="ECO:0007669"/>
    <property type="project" value="UniProtKB-SubCell"/>
</dbReference>
<dbReference type="GO" id="GO:0030245">
    <property type="term" value="P:cellulose catabolic process"/>
    <property type="evidence" value="ECO:0007669"/>
    <property type="project" value="UniProtKB-KW"/>
</dbReference>
<evidence type="ECO:0000256" key="7">
    <source>
        <dbReference type="ARBA" id="ARBA00023002"/>
    </source>
</evidence>
<organism evidence="18 19">
    <name type="scientific">Venturia nashicola</name>
    <dbReference type="NCBI Taxonomy" id="86259"/>
    <lineage>
        <taxon>Eukaryota</taxon>
        <taxon>Fungi</taxon>
        <taxon>Dikarya</taxon>
        <taxon>Ascomycota</taxon>
        <taxon>Pezizomycotina</taxon>
        <taxon>Dothideomycetes</taxon>
        <taxon>Pleosporomycetidae</taxon>
        <taxon>Venturiales</taxon>
        <taxon>Venturiaceae</taxon>
        <taxon>Venturia</taxon>
    </lineage>
</organism>
<keyword evidence="19" id="KW-1185">Reference proteome</keyword>
<dbReference type="PANTHER" id="PTHR33353">
    <property type="entry name" value="PUTATIVE (AFU_ORTHOLOGUE AFUA_1G12560)-RELATED"/>
    <property type="match status" value="1"/>
</dbReference>
<keyword evidence="3" id="KW-0964">Secreted</keyword>
<dbReference type="Proteomes" id="UP000298493">
    <property type="component" value="Unassembled WGS sequence"/>
</dbReference>
<evidence type="ECO:0000256" key="11">
    <source>
        <dbReference type="ARBA" id="ARBA00023277"/>
    </source>
</evidence>
<dbReference type="EC" id="1.14.99.56" evidence="15"/>
<evidence type="ECO:0000256" key="5">
    <source>
        <dbReference type="ARBA" id="ARBA00022729"/>
    </source>
</evidence>
<comment type="cofactor">
    <cofactor evidence="1">
        <name>Cu(2+)</name>
        <dbReference type="ChEBI" id="CHEBI:29036"/>
    </cofactor>
</comment>
<dbReference type="GO" id="GO:0046872">
    <property type="term" value="F:metal ion binding"/>
    <property type="evidence" value="ECO:0007669"/>
    <property type="project" value="UniProtKB-KW"/>
</dbReference>
<feature type="domain" description="Auxiliary Activity family 9 catalytic" evidence="17">
    <location>
        <begin position="31"/>
        <end position="213"/>
    </location>
</feature>
<feature type="chain" id="PRO_5021266423" description="lytic cellulose monooxygenase (C4-dehydrogenating)" evidence="16">
    <location>
        <begin position="20"/>
        <end position="228"/>
    </location>
</feature>
<keyword evidence="12" id="KW-0624">Polysaccharide degradation</keyword>
<comment type="similarity">
    <text evidence="13">Belongs to the polysaccharide monooxygenase AA9 family.</text>
</comment>
<dbReference type="Gene3D" id="2.70.50.70">
    <property type="match status" value="1"/>
</dbReference>
<dbReference type="CDD" id="cd21175">
    <property type="entry name" value="LPMO_AA9"/>
    <property type="match status" value="1"/>
</dbReference>
<reference evidence="18 19" key="1">
    <citation type="submission" date="2019-04" db="EMBL/GenBank/DDBJ databases">
        <title>High contiguity whole genome sequence and gene annotation resource for two Venturia nashicola isolates.</title>
        <authorList>
            <person name="Prokchorchik M."/>
            <person name="Won K."/>
            <person name="Lee Y."/>
            <person name="Choi E.D."/>
            <person name="Segonzac C."/>
            <person name="Sohn K.H."/>
        </authorList>
    </citation>
    <scope>NUCLEOTIDE SEQUENCE [LARGE SCALE GENOMIC DNA]</scope>
    <source>
        <strain evidence="18 19">PRI2</strain>
    </source>
</reference>
<evidence type="ECO:0000256" key="13">
    <source>
        <dbReference type="ARBA" id="ARBA00044502"/>
    </source>
</evidence>
<gene>
    <name evidence="18" type="ORF">E6O75_ATG04841</name>
</gene>
<evidence type="ECO:0000256" key="12">
    <source>
        <dbReference type="ARBA" id="ARBA00023326"/>
    </source>
</evidence>
<evidence type="ECO:0000313" key="18">
    <source>
        <dbReference type="EMBL" id="TID21446.1"/>
    </source>
</evidence>
<protein>
    <recommendedName>
        <fullName evidence="15">lytic cellulose monooxygenase (C4-dehydrogenating)</fullName>
        <ecNumber evidence="15">1.14.99.56</ecNumber>
    </recommendedName>
</protein>